<comment type="caution">
    <text evidence="1">The sequence shown here is derived from an EMBL/GenBank/DDBJ whole genome shotgun (WGS) entry which is preliminary data.</text>
</comment>
<name>X0STK9_9ZZZZ</name>
<proteinExistence type="predicted"/>
<reference evidence="1" key="1">
    <citation type="journal article" date="2014" name="Front. Microbiol.">
        <title>High frequency of phylogenetically diverse reductive dehalogenase-homologous genes in deep subseafloor sedimentary metagenomes.</title>
        <authorList>
            <person name="Kawai M."/>
            <person name="Futagami T."/>
            <person name="Toyoda A."/>
            <person name="Takaki Y."/>
            <person name="Nishi S."/>
            <person name="Hori S."/>
            <person name="Arai W."/>
            <person name="Tsubouchi T."/>
            <person name="Morono Y."/>
            <person name="Uchiyama I."/>
            <person name="Ito T."/>
            <person name="Fujiyama A."/>
            <person name="Inagaki F."/>
            <person name="Takami H."/>
        </authorList>
    </citation>
    <scope>NUCLEOTIDE SEQUENCE</scope>
    <source>
        <strain evidence="1">Expedition CK06-06</strain>
    </source>
</reference>
<accession>X0STK9</accession>
<protein>
    <submittedName>
        <fullName evidence="1">Uncharacterized protein</fullName>
    </submittedName>
</protein>
<dbReference type="EMBL" id="BARS01002338">
    <property type="protein sequence ID" value="GAF84334.1"/>
    <property type="molecule type" value="Genomic_DNA"/>
</dbReference>
<dbReference type="AlphaFoldDB" id="X0STK9"/>
<sequence length="44" mass="4970">MRASEMGGVDVNFVLPQVWERVPLCGIHVELRVVDDMWARAACL</sequence>
<evidence type="ECO:0000313" key="1">
    <source>
        <dbReference type="EMBL" id="GAF84334.1"/>
    </source>
</evidence>
<organism evidence="1">
    <name type="scientific">marine sediment metagenome</name>
    <dbReference type="NCBI Taxonomy" id="412755"/>
    <lineage>
        <taxon>unclassified sequences</taxon>
        <taxon>metagenomes</taxon>
        <taxon>ecological metagenomes</taxon>
    </lineage>
</organism>
<gene>
    <name evidence="1" type="ORF">S01H1_04430</name>
</gene>